<dbReference type="SUPFAM" id="SSF88659">
    <property type="entry name" value="Sigma3 and sigma4 domains of RNA polymerase sigma factors"/>
    <property type="match status" value="1"/>
</dbReference>
<dbReference type="Proteomes" id="UP000515480">
    <property type="component" value="Chromosome"/>
</dbReference>
<keyword evidence="3" id="KW-1185">Reference proteome</keyword>
<organism evidence="2 3">
    <name type="scientific">Selenomonas timonae</name>
    <dbReference type="NCBI Taxonomy" id="2754044"/>
    <lineage>
        <taxon>Bacteria</taxon>
        <taxon>Bacillati</taxon>
        <taxon>Bacillota</taxon>
        <taxon>Negativicutes</taxon>
        <taxon>Selenomonadales</taxon>
        <taxon>Selenomonadaceae</taxon>
        <taxon>Selenomonas</taxon>
    </lineage>
</organism>
<proteinExistence type="predicted"/>
<dbReference type="AlphaFoldDB" id="A0A7G7VIC2"/>
<evidence type="ECO:0000259" key="1">
    <source>
        <dbReference type="Pfam" id="PF08281"/>
    </source>
</evidence>
<accession>A0A7G7VIC2</accession>
<dbReference type="Gene3D" id="1.10.10.10">
    <property type="entry name" value="Winged helix-like DNA-binding domain superfamily/Winged helix DNA-binding domain"/>
    <property type="match status" value="1"/>
</dbReference>
<feature type="domain" description="RNA polymerase sigma factor 70 region 4 type 2" evidence="1">
    <location>
        <begin position="102"/>
        <end position="153"/>
    </location>
</feature>
<protein>
    <submittedName>
        <fullName evidence="2">Sigma-70 family RNA polymerase sigma factor</fullName>
    </submittedName>
</protein>
<dbReference type="KEGG" id="stim:H1B31_08295"/>
<reference evidence="2 3" key="1">
    <citation type="submission" date="2020-07" db="EMBL/GenBank/DDBJ databases">
        <title>Complete genome and description of Selenomonas timonensis sp. nov., a new bacterium isolated from a gingivitis subject.</title>
        <authorList>
            <person name="Antezack A."/>
        </authorList>
    </citation>
    <scope>NUCLEOTIDE SEQUENCE [LARGE SCALE GENOMIC DNA]</scope>
    <source>
        <strain evidence="2 3">Marseille-Q3039</strain>
    </source>
</reference>
<dbReference type="InterPro" id="IPR036388">
    <property type="entry name" value="WH-like_DNA-bd_sf"/>
</dbReference>
<dbReference type="GO" id="GO:0016987">
    <property type="term" value="F:sigma factor activity"/>
    <property type="evidence" value="ECO:0007669"/>
    <property type="project" value="InterPro"/>
</dbReference>
<dbReference type="GO" id="GO:0003677">
    <property type="term" value="F:DNA binding"/>
    <property type="evidence" value="ECO:0007669"/>
    <property type="project" value="InterPro"/>
</dbReference>
<dbReference type="InterPro" id="IPR013249">
    <property type="entry name" value="RNA_pol_sigma70_r4_t2"/>
</dbReference>
<dbReference type="InterPro" id="IPR013324">
    <property type="entry name" value="RNA_pol_sigma_r3/r4-like"/>
</dbReference>
<sequence>MKIALYYEDKIHPTVLEVPEEECTVMVEADYQERLNAAEDKNAVQRRTAQEILDAEVNAPTFRRNRTETRRHIHLSADDLDRRRADAMPDVPTALLGADYSELHHAIAQLRPQQRELLRRVFWEGVRQSEIARQEGVLESTISERMRRIYQRLKKFLPDGKIFL</sequence>
<dbReference type="EMBL" id="CP060204">
    <property type="protein sequence ID" value="QNH53865.1"/>
    <property type="molecule type" value="Genomic_DNA"/>
</dbReference>
<evidence type="ECO:0000313" key="3">
    <source>
        <dbReference type="Proteomes" id="UP000515480"/>
    </source>
</evidence>
<evidence type="ECO:0000313" key="2">
    <source>
        <dbReference type="EMBL" id="QNH53865.1"/>
    </source>
</evidence>
<name>A0A7G7VIC2_9FIRM</name>
<dbReference type="RefSeq" id="WP_185979967.1">
    <property type="nucleotide sequence ID" value="NZ_CP060204.1"/>
</dbReference>
<dbReference type="Pfam" id="PF08281">
    <property type="entry name" value="Sigma70_r4_2"/>
    <property type="match status" value="1"/>
</dbReference>
<gene>
    <name evidence="2" type="ORF">H1B31_08295</name>
</gene>
<dbReference type="GO" id="GO:0006352">
    <property type="term" value="P:DNA-templated transcription initiation"/>
    <property type="evidence" value="ECO:0007669"/>
    <property type="project" value="InterPro"/>
</dbReference>